<evidence type="ECO:0000256" key="9">
    <source>
        <dbReference type="ARBA" id="ARBA00049348"/>
    </source>
</evidence>
<evidence type="ECO:0000259" key="10">
    <source>
        <dbReference type="Pfam" id="PF01035"/>
    </source>
</evidence>
<evidence type="ECO:0000256" key="4">
    <source>
        <dbReference type="ARBA" id="ARBA00022490"/>
    </source>
</evidence>
<dbReference type="InterPro" id="IPR036388">
    <property type="entry name" value="WH-like_DNA-bd_sf"/>
</dbReference>
<dbReference type="EMBL" id="VSSQ01064602">
    <property type="protein sequence ID" value="MPN17463.1"/>
    <property type="molecule type" value="Genomic_DNA"/>
</dbReference>
<name>A0A645FZX3_9ZZZZ</name>
<keyword evidence="4" id="KW-0963">Cytoplasm</keyword>
<reference evidence="12" key="1">
    <citation type="submission" date="2019-08" db="EMBL/GenBank/DDBJ databases">
        <authorList>
            <person name="Kucharzyk K."/>
            <person name="Murdoch R.W."/>
            <person name="Higgins S."/>
            <person name="Loffler F."/>
        </authorList>
    </citation>
    <scope>NUCLEOTIDE SEQUENCE</scope>
</reference>
<dbReference type="Pfam" id="PF02870">
    <property type="entry name" value="Methyltransf_1N"/>
    <property type="match status" value="1"/>
</dbReference>
<dbReference type="InterPro" id="IPR014048">
    <property type="entry name" value="MethylDNA_cys_MeTrfase_DNA-bd"/>
</dbReference>
<dbReference type="PANTHER" id="PTHR10815">
    <property type="entry name" value="METHYLATED-DNA--PROTEIN-CYSTEINE METHYLTRANSFERASE"/>
    <property type="match status" value="1"/>
</dbReference>
<evidence type="ECO:0000256" key="7">
    <source>
        <dbReference type="ARBA" id="ARBA00022763"/>
    </source>
</evidence>
<feature type="domain" description="Methylated-DNA-[protein]-cysteine S-methyltransferase DNA binding" evidence="10">
    <location>
        <begin position="71"/>
        <end position="149"/>
    </location>
</feature>
<evidence type="ECO:0000256" key="5">
    <source>
        <dbReference type="ARBA" id="ARBA00022603"/>
    </source>
</evidence>
<dbReference type="PANTHER" id="PTHR10815:SF13">
    <property type="entry name" value="METHYLATED-DNA--PROTEIN-CYSTEINE METHYLTRANSFERASE"/>
    <property type="match status" value="1"/>
</dbReference>
<dbReference type="Gene3D" id="3.30.160.70">
    <property type="entry name" value="Methylated DNA-protein cysteine methyltransferase domain"/>
    <property type="match status" value="1"/>
</dbReference>
<protein>
    <recommendedName>
        <fullName evidence="3">methylated-DNA--[protein]-cysteine S-methyltransferase</fullName>
        <ecNumber evidence="3">2.1.1.63</ecNumber>
    </recommendedName>
</protein>
<dbReference type="GO" id="GO:0032259">
    <property type="term" value="P:methylation"/>
    <property type="evidence" value="ECO:0007669"/>
    <property type="project" value="UniProtKB-KW"/>
</dbReference>
<evidence type="ECO:0000256" key="2">
    <source>
        <dbReference type="ARBA" id="ARBA00008711"/>
    </source>
</evidence>
<dbReference type="EC" id="2.1.1.63" evidence="3"/>
<sequence length="152" mass="16562">MYYTKPYNSPIGPLYLTCSETAITKLSFHGSGAGPEADHPLLDLAFQQLDEYFAGTRKAFTLPLAIEGTRFQKLVYAALQNIGYAKTASYAEIACAIGNPKACRAVGMANNRNRLALLVPCHRVIGTNGSLTGYEGGLEKKAWLLDFERSHS</sequence>
<dbReference type="AlphaFoldDB" id="A0A645FZX3"/>
<evidence type="ECO:0000256" key="3">
    <source>
        <dbReference type="ARBA" id="ARBA00011918"/>
    </source>
</evidence>
<evidence type="ECO:0000256" key="1">
    <source>
        <dbReference type="ARBA" id="ARBA00001286"/>
    </source>
</evidence>
<organism evidence="12">
    <name type="scientific">bioreactor metagenome</name>
    <dbReference type="NCBI Taxonomy" id="1076179"/>
    <lineage>
        <taxon>unclassified sequences</taxon>
        <taxon>metagenomes</taxon>
        <taxon>ecological metagenomes</taxon>
    </lineage>
</organism>
<comment type="caution">
    <text evidence="12">The sequence shown here is derived from an EMBL/GenBank/DDBJ whole genome shotgun (WGS) entry which is preliminary data.</text>
</comment>
<comment type="catalytic activity">
    <reaction evidence="9">
        <text>a 6-O-methyl-2'-deoxyguanosine in DNA + L-cysteinyl-[protein] = S-methyl-L-cysteinyl-[protein] + a 2'-deoxyguanosine in DNA</text>
        <dbReference type="Rhea" id="RHEA:24000"/>
        <dbReference type="Rhea" id="RHEA-COMP:10131"/>
        <dbReference type="Rhea" id="RHEA-COMP:10132"/>
        <dbReference type="Rhea" id="RHEA-COMP:11367"/>
        <dbReference type="Rhea" id="RHEA-COMP:11368"/>
        <dbReference type="ChEBI" id="CHEBI:29950"/>
        <dbReference type="ChEBI" id="CHEBI:82612"/>
        <dbReference type="ChEBI" id="CHEBI:85445"/>
        <dbReference type="ChEBI" id="CHEBI:85448"/>
        <dbReference type="EC" id="2.1.1.63"/>
    </reaction>
</comment>
<dbReference type="HAMAP" id="MF_00772">
    <property type="entry name" value="OGT"/>
    <property type="match status" value="1"/>
</dbReference>
<dbReference type="Gene3D" id="1.10.10.10">
    <property type="entry name" value="Winged helix-like DNA-binding domain superfamily/Winged helix DNA-binding domain"/>
    <property type="match status" value="1"/>
</dbReference>
<proteinExistence type="inferred from homology"/>
<dbReference type="SUPFAM" id="SSF46767">
    <property type="entry name" value="Methylated DNA-protein cysteine methyltransferase, C-terminal domain"/>
    <property type="match status" value="1"/>
</dbReference>
<comment type="catalytic activity">
    <reaction evidence="1">
        <text>a 4-O-methyl-thymidine in DNA + L-cysteinyl-[protein] = a thymidine in DNA + S-methyl-L-cysteinyl-[protein]</text>
        <dbReference type="Rhea" id="RHEA:53428"/>
        <dbReference type="Rhea" id="RHEA-COMP:10131"/>
        <dbReference type="Rhea" id="RHEA-COMP:10132"/>
        <dbReference type="Rhea" id="RHEA-COMP:13555"/>
        <dbReference type="Rhea" id="RHEA-COMP:13556"/>
        <dbReference type="ChEBI" id="CHEBI:29950"/>
        <dbReference type="ChEBI" id="CHEBI:82612"/>
        <dbReference type="ChEBI" id="CHEBI:137386"/>
        <dbReference type="ChEBI" id="CHEBI:137387"/>
        <dbReference type="EC" id="2.1.1.63"/>
    </reaction>
</comment>
<keyword evidence="5 12" id="KW-0489">Methyltransferase</keyword>
<dbReference type="InterPro" id="IPR036631">
    <property type="entry name" value="MGMT_N_sf"/>
</dbReference>
<feature type="domain" description="Methylguanine DNA methyltransferase ribonuclease-like" evidence="11">
    <location>
        <begin position="2"/>
        <end position="66"/>
    </location>
</feature>
<keyword evidence="7" id="KW-0227">DNA damage</keyword>
<dbReference type="SUPFAM" id="SSF53155">
    <property type="entry name" value="Methylated DNA-protein cysteine methyltransferase domain"/>
    <property type="match status" value="1"/>
</dbReference>
<dbReference type="Pfam" id="PF01035">
    <property type="entry name" value="DNA_binding_1"/>
    <property type="match status" value="1"/>
</dbReference>
<dbReference type="PROSITE" id="PS00374">
    <property type="entry name" value="MGMT"/>
    <property type="match status" value="1"/>
</dbReference>
<gene>
    <name evidence="12" type="primary">ogt_48</name>
    <name evidence="12" type="ORF">SDC9_164816</name>
</gene>
<keyword evidence="8" id="KW-0234">DNA repair</keyword>
<comment type="similarity">
    <text evidence="2">Belongs to the MGMT family.</text>
</comment>
<dbReference type="InterPro" id="IPR036217">
    <property type="entry name" value="MethylDNA_cys_MeTrfase_DNAb"/>
</dbReference>
<dbReference type="NCBIfam" id="TIGR00589">
    <property type="entry name" value="ogt"/>
    <property type="match status" value="1"/>
</dbReference>
<evidence type="ECO:0000256" key="8">
    <source>
        <dbReference type="ARBA" id="ARBA00023204"/>
    </source>
</evidence>
<dbReference type="GO" id="GO:0003908">
    <property type="term" value="F:methylated-DNA-[protein]-cysteine S-methyltransferase activity"/>
    <property type="evidence" value="ECO:0007669"/>
    <property type="project" value="UniProtKB-EC"/>
</dbReference>
<dbReference type="InterPro" id="IPR023546">
    <property type="entry name" value="MGMT"/>
</dbReference>
<dbReference type="InterPro" id="IPR001497">
    <property type="entry name" value="MethylDNA_cys_MeTrfase_AS"/>
</dbReference>
<evidence type="ECO:0000256" key="6">
    <source>
        <dbReference type="ARBA" id="ARBA00022679"/>
    </source>
</evidence>
<dbReference type="InterPro" id="IPR008332">
    <property type="entry name" value="MethylG_MeTrfase_N"/>
</dbReference>
<evidence type="ECO:0000313" key="12">
    <source>
        <dbReference type="EMBL" id="MPN17463.1"/>
    </source>
</evidence>
<evidence type="ECO:0000259" key="11">
    <source>
        <dbReference type="Pfam" id="PF02870"/>
    </source>
</evidence>
<dbReference type="GO" id="GO:0006281">
    <property type="term" value="P:DNA repair"/>
    <property type="evidence" value="ECO:0007669"/>
    <property type="project" value="UniProtKB-KW"/>
</dbReference>
<dbReference type="CDD" id="cd06445">
    <property type="entry name" value="ATase"/>
    <property type="match status" value="1"/>
</dbReference>
<keyword evidence="6 12" id="KW-0808">Transferase</keyword>
<dbReference type="FunFam" id="1.10.10.10:FF:000214">
    <property type="entry name" value="Methylated-DNA--protein-cysteine methyltransferase"/>
    <property type="match status" value="1"/>
</dbReference>
<accession>A0A645FZX3</accession>